<dbReference type="Pfam" id="PF00589">
    <property type="entry name" value="Phage_integrase"/>
    <property type="match status" value="1"/>
</dbReference>
<protein>
    <submittedName>
        <fullName evidence="5">Site-specific integrase</fullName>
    </submittedName>
</protein>
<organism evidence="5 6">
    <name type="scientific">Kitasatospora nipponensis</name>
    <dbReference type="NCBI Taxonomy" id="258049"/>
    <lineage>
        <taxon>Bacteria</taxon>
        <taxon>Bacillati</taxon>
        <taxon>Actinomycetota</taxon>
        <taxon>Actinomycetes</taxon>
        <taxon>Kitasatosporales</taxon>
        <taxon>Streptomycetaceae</taxon>
        <taxon>Kitasatospora</taxon>
    </lineage>
</organism>
<name>A0ABP4H0I6_9ACTN</name>
<evidence type="ECO:0000256" key="1">
    <source>
        <dbReference type="ARBA" id="ARBA00008857"/>
    </source>
</evidence>
<dbReference type="EMBL" id="BAAALF010000069">
    <property type="protein sequence ID" value="GAA1244938.1"/>
    <property type="molecule type" value="Genomic_DNA"/>
</dbReference>
<sequence>MATKALAHGMGTFFKECEHPQAKWSKCPHEYTIRYRDAAGRQVEESGFATQDKAITRLSEIYKTKKESPRSQSKADRIQKYGVMQFGEYVAEWRSGQRALAASSLRHLDSLLEHHLFPAFRSRRMGTFDHKVVDAFIQAMERNGVGLASQASAFDKLKMILLDANRLGIFDQNPLDGVTPPQYDPARAVIPSVAQFKEIRAAGDDTFLLIADLMSGCGMRNGEAAAVNLNNIVADDVYRIAEQVNQTTKLYGPLKHRKAGEYRDVPLPARVRETIEWYADKHGAVDGYLLRNPLDISQPFPYYCLSNQWQRIKRAGAVDIPEGMVIYGFRHLFASLCLTNGLPITDVAEWMGHKSIDITFKVYRHLMPGSIGKAASILDLGLAA</sequence>
<dbReference type="PANTHER" id="PTHR30349:SF64">
    <property type="entry name" value="PROPHAGE INTEGRASE INTD-RELATED"/>
    <property type="match status" value="1"/>
</dbReference>
<dbReference type="InterPro" id="IPR013762">
    <property type="entry name" value="Integrase-like_cat_sf"/>
</dbReference>
<keyword evidence="2" id="KW-0238">DNA-binding</keyword>
<dbReference type="RefSeq" id="WP_344443103.1">
    <property type="nucleotide sequence ID" value="NZ_BAAALF010000069.1"/>
</dbReference>
<dbReference type="InterPro" id="IPR011010">
    <property type="entry name" value="DNA_brk_join_enz"/>
</dbReference>
<evidence type="ECO:0000256" key="3">
    <source>
        <dbReference type="ARBA" id="ARBA00023172"/>
    </source>
</evidence>
<evidence type="ECO:0000313" key="5">
    <source>
        <dbReference type="EMBL" id="GAA1244938.1"/>
    </source>
</evidence>
<evidence type="ECO:0000256" key="2">
    <source>
        <dbReference type="ARBA" id="ARBA00023125"/>
    </source>
</evidence>
<proteinExistence type="inferred from homology"/>
<dbReference type="Proteomes" id="UP001500037">
    <property type="component" value="Unassembled WGS sequence"/>
</dbReference>
<gene>
    <name evidence="5" type="ORF">GCM10009665_39740</name>
</gene>
<dbReference type="InterPro" id="IPR010998">
    <property type="entry name" value="Integrase_recombinase_N"/>
</dbReference>
<comment type="caution">
    <text evidence="5">The sequence shown here is derived from an EMBL/GenBank/DDBJ whole genome shotgun (WGS) entry which is preliminary data.</text>
</comment>
<accession>A0ABP4H0I6</accession>
<dbReference type="InterPro" id="IPR050090">
    <property type="entry name" value="Tyrosine_recombinase_XerCD"/>
</dbReference>
<reference evidence="6" key="1">
    <citation type="journal article" date="2019" name="Int. J. Syst. Evol. Microbiol.">
        <title>The Global Catalogue of Microorganisms (GCM) 10K type strain sequencing project: providing services to taxonomists for standard genome sequencing and annotation.</title>
        <authorList>
            <consortium name="The Broad Institute Genomics Platform"/>
            <consortium name="The Broad Institute Genome Sequencing Center for Infectious Disease"/>
            <person name="Wu L."/>
            <person name="Ma J."/>
        </authorList>
    </citation>
    <scope>NUCLEOTIDE SEQUENCE [LARGE SCALE GENOMIC DNA]</scope>
    <source>
        <strain evidence="6">JCM 13004</strain>
    </source>
</reference>
<dbReference type="Gene3D" id="1.10.150.130">
    <property type="match status" value="1"/>
</dbReference>
<dbReference type="PROSITE" id="PS51898">
    <property type="entry name" value="TYR_RECOMBINASE"/>
    <property type="match status" value="1"/>
</dbReference>
<dbReference type="InterPro" id="IPR002104">
    <property type="entry name" value="Integrase_catalytic"/>
</dbReference>
<evidence type="ECO:0000259" key="4">
    <source>
        <dbReference type="PROSITE" id="PS51898"/>
    </source>
</evidence>
<keyword evidence="3" id="KW-0233">DNA recombination</keyword>
<keyword evidence="6" id="KW-1185">Reference proteome</keyword>
<feature type="domain" description="Tyr recombinase" evidence="4">
    <location>
        <begin position="186"/>
        <end position="376"/>
    </location>
</feature>
<dbReference type="Gene3D" id="1.10.443.10">
    <property type="entry name" value="Intergrase catalytic core"/>
    <property type="match status" value="1"/>
</dbReference>
<dbReference type="SUPFAM" id="SSF56349">
    <property type="entry name" value="DNA breaking-rejoining enzymes"/>
    <property type="match status" value="1"/>
</dbReference>
<dbReference type="PANTHER" id="PTHR30349">
    <property type="entry name" value="PHAGE INTEGRASE-RELATED"/>
    <property type="match status" value="1"/>
</dbReference>
<evidence type="ECO:0000313" key="6">
    <source>
        <dbReference type="Proteomes" id="UP001500037"/>
    </source>
</evidence>
<comment type="similarity">
    <text evidence="1">Belongs to the 'phage' integrase family.</text>
</comment>